<dbReference type="GO" id="GO:0004674">
    <property type="term" value="F:protein serine/threonine kinase activity"/>
    <property type="evidence" value="ECO:0007669"/>
    <property type="project" value="UniProtKB-EC"/>
</dbReference>
<dbReference type="SUPFAM" id="SSF50978">
    <property type="entry name" value="WD40 repeat-like"/>
    <property type="match status" value="2"/>
</dbReference>
<dbReference type="AlphaFoldDB" id="A0A518G3J9"/>
<keyword evidence="1 5" id="KW-0853">WD repeat</keyword>
<dbReference type="Gene3D" id="2.130.10.10">
    <property type="entry name" value="YVTN repeat-like/Quinoprotein amine dehydrogenase"/>
    <property type="match status" value="3"/>
</dbReference>
<evidence type="ECO:0000256" key="8">
    <source>
        <dbReference type="SAM" id="Phobius"/>
    </source>
</evidence>
<dbReference type="CDD" id="cd14014">
    <property type="entry name" value="STKc_PknB_like"/>
    <property type="match status" value="1"/>
</dbReference>
<evidence type="ECO:0000313" key="11">
    <source>
        <dbReference type="Proteomes" id="UP000318017"/>
    </source>
</evidence>
<dbReference type="PANTHER" id="PTHR19879">
    <property type="entry name" value="TRANSCRIPTION INITIATION FACTOR TFIID"/>
    <property type="match status" value="1"/>
</dbReference>
<dbReference type="OrthoDB" id="500858at2"/>
<evidence type="ECO:0000256" key="7">
    <source>
        <dbReference type="SAM" id="MobiDB-lite"/>
    </source>
</evidence>
<accession>A0A518G3J9</accession>
<keyword evidence="8" id="KW-1133">Transmembrane helix</keyword>
<dbReference type="EC" id="2.7.11.1" evidence="10"/>
<feature type="region of interest" description="Disordered" evidence="7">
    <location>
        <begin position="58"/>
        <end position="84"/>
    </location>
</feature>
<keyword evidence="8" id="KW-0472">Membrane</keyword>
<reference evidence="10 11" key="1">
    <citation type="submission" date="2019-02" db="EMBL/GenBank/DDBJ databases">
        <title>Deep-cultivation of Planctomycetes and their phenomic and genomic characterization uncovers novel biology.</title>
        <authorList>
            <person name="Wiegand S."/>
            <person name="Jogler M."/>
            <person name="Boedeker C."/>
            <person name="Pinto D."/>
            <person name="Vollmers J."/>
            <person name="Rivas-Marin E."/>
            <person name="Kohn T."/>
            <person name="Peeters S.H."/>
            <person name="Heuer A."/>
            <person name="Rast P."/>
            <person name="Oberbeckmann S."/>
            <person name="Bunk B."/>
            <person name="Jeske O."/>
            <person name="Meyerdierks A."/>
            <person name="Storesund J.E."/>
            <person name="Kallscheuer N."/>
            <person name="Luecker S."/>
            <person name="Lage O.M."/>
            <person name="Pohl T."/>
            <person name="Merkel B.J."/>
            <person name="Hornburger P."/>
            <person name="Mueller R.-W."/>
            <person name="Bruemmer F."/>
            <person name="Labrenz M."/>
            <person name="Spormann A.M."/>
            <person name="Op den Camp H."/>
            <person name="Overmann J."/>
            <person name="Amann R."/>
            <person name="Jetten M.S.M."/>
            <person name="Mascher T."/>
            <person name="Medema M.H."/>
            <person name="Devos D.P."/>
            <person name="Kaster A.-K."/>
            <person name="Ovreas L."/>
            <person name="Rohde M."/>
            <person name="Galperin M.Y."/>
            <person name="Jogler C."/>
        </authorList>
    </citation>
    <scope>NUCLEOTIDE SEQUENCE [LARGE SCALE GENOMIC DNA]</scope>
    <source>
        <strain evidence="10 11">Q31a</strain>
    </source>
</reference>
<dbReference type="Gene3D" id="1.10.510.10">
    <property type="entry name" value="Transferase(Phosphotransferase) domain 1"/>
    <property type="match status" value="1"/>
</dbReference>
<dbReference type="PROSITE" id="PS50082">
    <property type="entry name" value="WD_REPEATS_2"/>
    <property type="match status" value="3"/>
</dbReference>
<dbReference type="InterPro" id="IPR011009">
    <property type="entry name" value="Kinase-like_dom_sf"/>
</dbReference>
<evidence type="ECO:0000256" key="3">
    <source>
        <dbReference type="ARBA" id="ARBA00022741"/>
    </source>
</evidence>
<feature type="compositionally biased region" description="Polar residues" evidence="7">
    <location>
        <begin position="69"/>
        <end position="84"/>
    </location>
</feature>
<dbReference type="InterPro" id="IPR017441">
    <property type="entry name" value="Protein_kinase_ATP_BS"/>
</dbReference>
<feature type="repeat" description="WD" evidence="5">
    <location>
        <begin position="817"/>
        <end position="849"/>
    </location>
</feature>
<evidence type="ECO:0000256" key="4">
    <source>
        <dbReference type="ARBA" id="ARBA00022840"/>
    </source>
</evidence>
<dbReference type="InterPro" id="IPR015943">
    <property type="entry name" value="WD40/YVTN_repeat-like_dom_sf"/>
</dbReference>
<proteinExistence type="predicted"/>
<dbReference type="SUPFAM" id="SSF56112">
    <property type="entry name" value="Protein kinase-like (PK-like)"/>
    <property type="match status" value="1"/>
</dbReference>
<evidence type="ECO:0000256" key="1">
    <source>
        <dbReference type="ARBA" id="ARBA00022574"/>
    </source>
</evidence>
<gene>
    <name evidence="10" type="primary">pknB_7</name>
    <name evidence="10" type="ORF">Q31a_14700</name>
</gene>
<dbReference type="InterPro" id="IPR019775">
    <property type="entry name" value="WD40_repeat_CS"/>
</dbReference>
<keyword evidence="10" id="KW-0418">Kinase</keyword>
<keyword evidence="4 6" id="KW-0067">ATP-binding</keyword>
<dbReference type="Pfam" id="PF00400">
    <property type="entry name" value="WD40"/>
    <property type="match status" value="5"/>
</dbReference>
<organism evidence="10 11">
    <name type="scientific">Aureliella helgolandensis</name>
    <dbReference type="NCBI Taxonomy" id="2527968"/>
    <lineage>
        <taxon>Bacteria</taxon>
        <taxon>Pseudomonadati</taxon>
        <taxon>Planctomycetota</taxon>
        <taxon>Planctomycetia</taxon>
        <taxon>Pirellulales</taxon>
        <taxon>Pirellulaceae</taxon>
        <taxon>Aureliella</taxon>
    </lineage>
</organism>
<keyword evidence="2" id="KW-0677">Repeat</keyword>
<sequence>MTGHPSKEALRAFAAGDGDDSEFQYIEAHLQDCPQCVDALERLAGAATVRAQIEAMAGQESLKDPQPDGTWQTAPDSNCPASNSAQLVRRDSTGADAASAGATTCRSTANGIPRQLDRYQLERVLGEGGMGVVFRARQSHPVQRYVALKVLKPGVDHDSAIRRFELERQTLASLDHPRIAKLLDAGTAEGFHFFAMEMIEGQSLCDYSDDKGLSIERRLALFGEICETIQFAHHRGIIHRDLKPSNILVAAVDGQAQLKVIDFGIAKLVDQTAQSTMMTEFGQVLGTWQYMSPEQLSLDPSAIDTRSDVYSLGAILYELLTDVPPLDLSGHARSEVDAIYNTIRHQEPNRASRRLSEASDLPKLAKLRNESVKRLVGRVAGELDWIAAKALEKDPALRYQSAGELGEDIFRHLRGDRLSIPAPSKYLAVRKFARRHRGALTAGLLVMASLIVGAALFFWQFEKTLALNDTLARRTYIAEIRSAQDYFRQGNFDKALALVEAQIPPAGAADFRGWEWYHLRSRCKPQERIGSFTYGVHQIQDIEYSPDGSKLAIAQSSSLCAAVLDVVTQQIIAELNCNHRGVSVAFTPDGKRLAVACNNGELYVWDYAQNEVIYLCQPSTRMLRCVAISPDGLQLVAGGDEGLYWWDMQDLEKGYSQTPSKKFIIDCDFSPDGNLLITGDRTRETKDGQLVAELALYDAASRERMGTTIAVRPGNHATEVRSVEFYRGNEHVLAGLSNGLIAVWQLGDRDPDSGAYEFPTLKPVKSVATGGVFSVKQSADGAFFANGATNNRIQLWRCIDVNDFENDPEERWHLKDLRAHSATVRAVDFCPRTGTLATADTDALIRFWKPTFNKATLDTSPSSPVCMAVDTNGNFLALGDNAGNVSCWRMGDELVGLLQHSVGTSRVIDIEFLPSSDKDQLRLAVIDRSGTLSIIQSSKLQSTLSSAATDIDAGVAGRVELQHFDGPFQRCVLDPKGSCLWVGGCDGKVSRLDLNNGQMEAVYQPCNDPIYVMELFPKSRALLTVSERRQVTIRKYDGHVSTPLRPEFPVREVAISPDERYLAICGESRTILVYDRLNAKQFKLMGHSARVLNLKFSRDGTRLATSGQDQTVRLWETETWQEVFAGDAPGEWVVDLEFSMDDSQLTCSCSNGRVVTWRSPKLRTAGER</sequence>
<dbReference type="SMART" id="SM00320">
    <property type="entry name" value="WD40"/>
    <property type="match status" value="11"/>
</dbReference>
<dbReference type="InterPro" id="IPR001680">
    <property type="entry name" value="WD40_rpt"/>
</dbReference>
<dbReference type="Proteomes" id="UP000318017">
    <property type="component" value="Chromosome"/>
</dbReference>
<keyword evidence="8" id="KW-0812">Transmembrane</keyword>
<name>A0A518G3J9_9BACT</name>
<dbReference type="InterPro" id="IPR008271">
    <property type="entry name" value="Ser/Thr_kinase_AS"/>
</dbReference>
<dbReference type="PANTHER" id="PTHR19879:SF9">
    <property type="entry name" value="TRANSCRIPTION INITIATION FACTOR TFIID SUBUNIT 5"/>
    <property type="match status" value="1"/>
</dbReference>
<feature type="domain" description="Protein kinase" evidence="9">
    <location>
        <begin position="119"/>
        <end position="410"/>
    </location>
</feature>
<dbReference type="Gene3D" id="1.10.10.1320">
    <property type="entry name" value="Anti-sigma factor, zinc-finger domain"/>
    <property type="match status" value="1"/>
</dbReference>
<dbReference type="PROSITE" id="PS50011">
    <property type="entry name" value="PROTEIN_KINASE_DOM"/>
    <property type="match status" value="1"/>
</dbReference>
<dbReference type="RefSeq" id="WP_145075812.1">
    <property type="nucleotide sequence ID" value="NZ_CP036298.1"/>
</dbReference>
<feature type="transmembrane region" description="Helical" evidence="8">
    <location>
        <begin position="439"/>
        <end position="459"/>
    </location>
</feature>
<evidence type="ECO:0000256" key="6">
    <source>
        <dbReference type="PROSITE-ProRule" id="PRU10141"/>
    </source>
</evidence>
<dbReference type="InterPro" id="IPR041916">
    <property type="entry name" value="Anti_sigma_zinc_sf"/>
</dbReference>
<evidence type="ECO:0000256" key="5">
    <source>
        <dbReference type="PROSITE-ProRule" id="PRU00221"/>
    </source>
</evidence>
<feature type="repeat" description="WD" evidence="5">
    <location>
        <begin position="1084"/>
        <end position="1125"/>
    </location>
</feature>
<dbReference type="PROSITE" id="PS00108">
    <property type="entry name" value="PROTEIN_KINASE_ST"/>
    <property type="match status" value="1"/>
</dbReference>
<dbReference type="EMBL" id="CP036298">
    <property type="protein sequence ID" value="QDV23172.1"/>
    <property type="molecule type" value="Genomic_DNA"/>
</dbReference>
<evidence type="ECO:0000256" key="2">
    <source>
        <dbReference type="ARBA" id="ARBA00022737"/>
    </source>
</evidence>
<dbReference type="Pfam" id="PF00069">
    <property type="entry name" value="Pkinase"/>
    <property type="match status" value="1"/>
</dbReference>
<keyword evidence="3 6" id="KW-0547">Nucleotide-binding</keyword>
<feature type="repeat" description="WD" evidence="5">
    <location>
        <begin position="583"/>
        <end position="615"/>
    </location>
</feature>
<dbReference type="InterPro" id="IPR036322">
    <property type="entry name" value="WD40_repeat_dom_sf"/>
</dbReference>
<dbReference type="KEGG" id="ahel:Q31a_14700"/>
<keyword evidence="11" id="KW-1185">Reference proteome</keyword>
<dbReference type="PROSITE" id="PS00107">
    <property type="entry name" value="PROTEIN_KINASE_ATP"/>
    <property type="match status" value="1"/>
</dbReference>
<feature type="binding site" evidence="6">
    <location>
        <position position="149"/>
    </location>
    <ligand>
        <name>ATP</name>
        <dbReference type="ChEBI" id="CHEBI:30616"/>
    </ligand>
</feature>
<dbReference type="Gene3D" id="3.30.200.20">
    <property type="entry name" value="Phosphorylase Kinase, domain 1"/>
    <property type="match status" value="1"/>
</dbReference>
<protein>
    <submittedName>
        <fullName evidence="10">Serine/threonine-protein kinase PknB</fullName>
        <ecNumber evidence="10">2.7.11.1</ecNumber>
    </submittedName>
</protein>
<keyword evidence="10" id="KW-0808">Transferase</keyword>
<evidence type="ECO:0000313" key="10">
    <source>
        <dbReference type="EMBL" id="QDV23172.1"/>
    </source>
</evidence>
<dbReference type="PROSITE" id="PS50294">
    <property type="entry name" value="WD_REPEATS_REGION"/>
    <property type="match status" value="2"/>
</dbReference>
<dbReference type="GO" id="GO:0005524">
    <property type="term" value="F:ATP binding"/>
    <property type="evidence" value="ECO:0007669"/>
    <property type="project" value="UniProtKB-UniRule"/>
</dbReference>
<dbReference type="SMART" id="SM00220">
    <property type="entry name" value="S_TKc"/>
    <property type="match status" value="1"/>
</dbReference>
<dbReference type="PROSITE" id="PS00678">
    <property type="entry name" value="WD_REPEATS_1"/>
    <property type="match status" value="1"/>
</dbReference>
<evidence type="ECO:0000259" key="9">
    <source>
        <dbReference type="PROSITE" id="PS50011"/>
    </source>
</evidence>
<dbReference type="InterPro" id="IPR000719">
    <property type="entry name" value="Prot_kinase_dom"/>
</dbReference>